<accession>A0A846RY55</accession>
<name>A0A846RY55_9MICC</name>
<dbReference type="RefSeq" id="WP_167995223.1">
    <property type="nucleotide sequence ID" value="NZ_JAATJL010000001.1"/>
</dbReference>
<keyword evidence="3" id="KW-1185">Reference proteome</keyword>
<proteinExistence type="predicted"/>
<dbReference type="PANTHER" id="PTHR43441:SF10">
    <property type="entry name" value="ACETYLTRANSFERASE"/>
    <property type="match status" value="1"/>
</dbReference>
<dbReference type="GO" id="GO:0008999">
    <property type="term" value="F:protein-N-terminal-alanine acetyltransferase activity"/>
    <property type="evidence" value="ECO:0007669"/>
    <property type="project" value="TreeGrafter"/>
</dbReference>
<sequence length="189" mass="20762">MPLIDPFLPPGSLNRGRQPVLTVGGLTLRPWAEDDAGVVVSAYTDPDIALFNRRSITTEAEALEWIRGWPRRWQRENGASWAVCDGEGIVVGRVALSLLNLFEGDGEVGYWVLPAARGQGVAPLAVAALKRWAFDVIGLKRLQLTHSTRNSASCRVAEKTGFALEGTKRSAMRHDDGWHDMHLHAAINE</sequence>
<evidence type="ECO:0000313" key="2">
    <source>
        <dbReference type="EMBL" id="NJC23906.1"/>
    </source>
</evidence>
<dbReference type="GO" id="GO:1990189">
    <property type="term" value="F:protein N-terminal-serine acetyltransferase activity"/>
    <property type="evidence" value="ECO:0007669"/>
    <property type="project" value="TreeGrafter"/>
</dbReference>
<evidence type="ECO:0000313" key="3">
    <source>
        <dbReference type="Proteomes" id="UP000547458"/>
    </source>
</evidence>
<protein>
    <submittedName>
        <fullName evidence="2">RimJ/RimL family protein N-acetyltransferase</fullName>
    </submittedName>
</protein>
<dbReference type="InterPro" id="IPR016181">
    <property type="entry name" value="Acyl_CoA_acyltransferase"/>
</dbReference>
<comment type="caution">
    <text evidence="2">The sequence shown here is derived from an EMBL/GenBank/DDBJ whole genome shotgun (WGS) entry which is preliminary data.</text>
</comment>
<gene>
    <name evidence="2" type="ORF">BJ994_002982</name>
</gene>
<keyword evidence="2" id="KW-0808">Transferase</keyword>
<dbReference type="GO" id="GO:0005737">
    <property type="term" value="C:cytoplasm"/>
    <property type="evidence" value="ECO:0007669"/>
    <property type="project" value="TreeGrafter"/>
</dbReference>
<dbReference type="PANTHER" id="PTHR43441">
    <property type="entry name" value="RIBOSOMAL-PROTEIN-SERINE ACETYLTRANSFERASE"/>
    <property type="match status" value="1"/>
</dbReference>
<reference evidence="2 3" key="1">
    <citation type="submission" date="2020-03" db="EMBL/GenBank/DDBJ databases">
        <title>Sequencing the genomes of 1000 actinobacteria strains.</title>
        <authorList>
            <person name="Klenk H.-P."/>
        </authorList>
    </citation>
    <scope>NUCLEOTIDE SEQUENCE [LARGE SCALE GENOMIC DNA]</scope>
    <source>
        <strain evidence="2 3">DSM 16403</strain>
    </source>
</reference>
<dbReference type="SUPFAM" id="SSF55729">
    <property type="entry name" value="Acyl-CoA N-acyltransferases (Nat)"/>
    <property type="match status" value="1"/>
</dbReference>
<dbReference type="AlphaFoldDB" id="A0A846RY55"/>
<feature type="domain" description="N-acetyltransferase" evidence="1">
    <location>
        <begin position="26"/>
        <end position="189"/>
    </location>
</feature>
<dbReference type="InterPro" id="IPR000182">
    <property type="entry name" value="GNAT_dom"/>
</dbReference>
<dbReference type="Pfam" id="PF13302">
    <property type="entry name" value="Acetyltransf_3"/>
    <property type="match status" value="1"/>
</dbReference>
<evidence type="ECO:0000259" key="1">
    <source>
        <dbReference type="PROSITE" id="PS51186"/>
    </source>
</evidence>
<dbReference type="EMBL" id="JAATJL010000001">
    <property type="protein sequence ID" value="NJC23906.1"/>
    <property type="molecule type" value="Genomic_DNA"/>
</dbReference>
<dbReference type="InterPro" id="IPR051908">
    <property type="entry name" value="Ribosomal_N-acetyltransferase"/>
</dbReference>
<dbReference type="Gene3D" id="3.40.630.30">
    <property type="match status" value="1"/>
</dbReference>
<dbReference type="PROSITE" id="PS51186">
    <property type="entry name" value="GNAT"/>
    <property type="match status" value="1"/>
</dbReference>
<organism evidence="2 3">
    <name type="scientific">Arthrobacter pigmenti</name>
    <dbReference type="NCBI Taxonomy" id="271432"/>
    <lineage>
        <taxon>Bacteria</taxon>
        <taxon>Bacillati</taxon>
        <taxon>Actinomycetota</taxon>
        <taxon>Actinomycetes</taxon>
        <taxon>Micrococcales</taxon>
        <taxon>Micrococcaceae</taxon>
        <taxon>Arthrobacter</taxon>
    </lineage>
</organism>
<dbReference type="Proteomes" id="UP000547458">
    <property type="component" value="Unassembled WGS sequence"/>
</dbReference>
<dbReference type="CDD" id="cd04301">
    <property type="entry name" value="NAT_SF"/>
    <property type="match status" value="1"/>
</dbReference>